<name>A0A7X3G8S6_9STRE</name>
<dbReference type="FunFam" id="3.40.30.10:FF:000010">
    <property type="entry name" value="Glutathione peroxidase"/>
    <property type="match status" value="1"/>
</dbReference>
<dbReference type="RefSeq" id="WP_160333008.1">
    <property type="nucleotide sequence ID" value="NZ_WSRS01000051.1"/>
</dbReference>
<evidence type="ECO:0000256" key="1">
    <source>
        <dbReference type="ARBA" id="ARBA00000217"/>
    </source>
</evidence>
<dbReference type="InterPro" id="IPR000889">
    <property type="entry name" value="Glutathione_peroxidase"/>
</dbReference>
<gene>
    <name evidence="8" type="ORF">E5983_06170</name>
</gene>
<evidence type="ECO:0000256" key="4">
    <source>
        <dbReference type="ARBA" id="ARBA00023002"/>
    </source>
</evidence>
<reference evidence="8 9" key="1">
    <citation type="submission" date="2019-12" db="EMBL/GenBank/DDBJ databases">
        <title>Microbes associate with the intestines of laboratory mice.</title>
        <authorList>
            <person name="Navarre W."/>
            <person name="Wong E."/>
        </authorList>
    </citation>
    <scope>NUCLEOTIDE SEQUENCE [LARGE SCALE GENOMIC DNA]</scope>
    <source>
        <strain evidence="8 9">NM51_B2-22</strain>
    </source>
</reference>
<evidence type="ECO:0000313" key="9">
    <source>
        <dbReference type="Proteomes" id="UP000461595"/>
    </source>
</evidence>
<evidence type="ECO:0000313" key="8">
    <source>
        <dbReference type="EMBL" id="MVX59223.1"/>
    </source>
</evidence>
<keyword evidence="4 7" id="KW-0560">Oxidoreductase</keyword>
<dbReference type="PIRSF" id="PIRSF000303">
    <property type="entry name" value="Glutathion_perox"/>
    <property type="match status" value="1"/>
</dbReference>
<evidence type="ECO:0000256" key="6">
    <source>
        <dbReference type="PIRSR" id="PIRSR000303-1"/>
    </source>
</evidence>
<evidence type="ECO:0000256" key="2">
    <source>
        <dbReference type="ARBA" id="ARBA00006926"/>
    </source>
</evidence>
<sequence length="161" mass="18541">MTDTRTIYNFTVLRQNQDLLSLDHFKGQVLLIVNTATGCGLASQYRELQALYDRYQDQGFTILDFPCNQFLGQAPGSDEDINRFCELNYQITFPRFAKIKVNGKEADPLFIWLKDQKPGPLGKRIEWNFAKFLIDRQGQVVTRFASKTSPLAIEETLQQLL</sequence>
<dbReference type="GO" id="GO:0034599">
    <property type="term" value="P:cellular response to oxidative stress"/>
    <property type="evidence" value="ECO:0007669"/>
    <property type="project" value="TreeGrafter"/>
</dbReference>
<comment type="caution">
    <text evidence="8">The sequence shown here is derived from an EMBL/GenBank/DDBJ whole genome shotgun (WGS) entry which is preliminary data.</text>
</comment>
<dbReference type="PRINTS" id="PR01011">
    <property type="entry name" value="GLUTPROXDASE"/>
</dbReference>
<dbReference type="PROSITE" id="PS51355">
    <property type="entry name" value="GLUTATHIONE_PEROXID_3"/>
    <property type="match status" value="1"/>
</dbReference>
<dbReference type="GO" id="GO:0004602">
    <property type="term" value="F:glutathione peroxidase activity"/>
    <property type="evidence" value="ECO:0007669"/>
    <property type="project" value="UniProtKB-EC"/>
</dbReference>
<keyword evidence="3 7" id="KW-0575">Peroxidase</keyword>
<dbReference type="AlphaFoldDB" id="A0A7X3G8S6"/>
<comment type="catalytic activity">
    <reaction evidence="1">
        <text>2 glutathione + H2O2 = glutathione disulfide + 2 H2O</text>
        <dbReference type="Rhea" id="RHEA:16833"/>
        <dbReference type="ChEBI" id="CHEBI:15377"/>
        <dbReference type="ChEBI" id="CHEBI:16240"/>
        <dbReference type="ChEBI" id="CHEBI:57925"/>
        <dbReference type="ChEBI" id="CHEBI:58297"/>
        <dbReference type="EC" id="1.11.1.9"/>
    </reaction>
</comment>
<dbReference type="InterPro" id="IPR029760">
    <property type="entry name" value="GPX_CS"/>
</dbReference>
<dbReference type="PROSITE" id="PS00460">
    <property type="entry name" value="GLUTATHIONE_PEROXID_1"/>
    <property type="match status" value="1"/>
</dbReference>
<dbReference type="Gene3D" id="3.40.30.10">
    <property type="entry name" value="Glutaredoxin"/>
    <property type="match status" value="1"/>
</dbReference>
<dbReference type="EMBL" id="WSRS01000051">
    <property type="protein sequence ID" value="MVX59223.1"/>
    <property type="molecule type" value="Genomic_DNA"/>
</dbReference>
<dbReference type="Pfam" id="PF00255">
    <property type="entry name" value="GSHPx"/>
    <property type="match status" value="1"/>
</dbReference>
<dbReference type="PROSITE" id="PS00763">
    <property type="entry name" value="GLUTATHIONE_PEROXID_2"/>
    <property type="match status" value="1"/>
</dbReference>
<organism evidence="8 9">
    <name type="scientific">Streptococcus danieliae</name>
    <dbReference type="NCBI Taxonomy" id="747656"/>
    <lineage>
        <taxon>Bacteria</taxon>
        <taxon>Bacillati</taxon>
        <taxon>Bacillota</taxon>
        <taxon>Bacilli</taxon>
        <taxon>Lactobacillales</taxon>
        <taxon>Streptococcaceae</taxon>
        <taxon>Streptococcus</taxon>
    </lineage>
</organism>
<dbReference type="CDD" id="cd00340">
    <property type="entry name" value="GSH_Peroxidase"/>
    <property type="match status" value="1"/>
</dbReference>
<proteinExistence type="inferred from homology"/>
<dbReference type="PANTHER" id="PTHR11592:SF78">
    <property type="entry name" value="GLUTATHIONE PEROXIDASE"/>
    <property type="match status" value="1"/>
</dbReference>
<feature type="active site" evidence="6">
    <location>
        <position position="39"/>
    </location>
</feature>
<dbReference type="Proteomes" id="UP000461595">
    <property type="component" value="Unassembled WGS sequence"/>
</dbReference>
<dbReference type="OrthoDB" id="9789406at2"/>
<evidence type="ECO:0000256" key="5">
    <source>
        <dbReference type="ARBA" id="ARBA00069346"/>
    </source>
</evidence>
<evidence type="ECO:0000256" key="7">
    <source>
        <dbReference type="RuleBase" id="RU000499"/>
    </source>
</evidence>
<evidence type="ECO:0000256" key="3">
    <source>
        <dbReference type="ARBA" id="ARBA00022559"/>
    </source>
</evidence>
<dbReference type="InterPro" id="IPR029759">
    <property type="entry name" value="GPX_AS"/>
</dbReference>
<dbReference type="SUPFAM" id="SSF52833">
    <property type="entry name" value="Thioredoxin-like"/>
    <property type="match status" value="1"/>
</dbReference>
<comment type="similarity">
    <text evidence="2 7">Belongs to the glutathione peroxidase family.</text>
</comment>
<dbReference type="InterPro" id="IPR036249">
    <property type="entry name" value="Thioredoxin-like_sf"/>
</dbReference>
<protein>
    <recommendedName>
        <fullName evidence="5 7">Glutathione peroxidase</fullName>
    </recommendedName>
</protein>
<dbReference type="PANTHER" id="PTHR11592">
    <property type="entry name" value="GLUTATHIONE PEROXIDASE"/>
    <property type="match status" value="1"/>
</dbReference>
<accession>A0A7X3G8S6</accession>